<organism evidence="3 4">
    <name type="scientific">Gonium pectorale</name>
    <name type="common">Green alga</name>
    <dbReference type="NCBI Taxonomy" id="33097"/>
    <lineage>
        <taxon>Eukaryota</taxon>
        <taxon>Viridiplantae</taxon>
        <taxon>Chlorophyta</taxon>
        <taxon>core chlorophytes</taxon>
        <taxon>Chlorophyceae</taxon>
        <taxon>CS clade</taxon>
        <taxon>Chlamydomonadales</taxon>
        <taxon>Volvocaceae</taxon>
        <taxon>Gonium</taxon>
    </lineage>
</organism>
<dbReference type="STRING" id="33097.A0A150GS77"/>
<dbReference type="AlphaFoldDB" id="A0A150GS77"/>
<gene>
    <name evidence="3" type="ORF">GPECTOR_9g706</name>
</gene>
<dbReference type="GO" id="GO:0004674">
    <property type="term" value="F:protein serine/threonine kinase activity"/>
    <property type="evidence" value="ECO:0007669"/>
    <property type="project" value="TreeGrafter"/>
</dbReference>
<feature type="compositionally biased region" description="Low complexity" evidence="1">
    <location>
        <begin position="9"/>
        <end position="30"/>
    </location>
</feature>
<name>A0A150GS77_GONPE</name>
<dbReference type="InterPro" id="IPR011009">
    <property type="entry name" value="Kinase-like_dom_sf"/>
</dbReference>
<dbReference type="EMBL" id="LSYV01000010">
    <property type="protein sequence ID" value="KXZ52661.1"/>
    <property type="molecule type" value="Genomic_DNA"/>
</dbReference>
<protein>
    <recommendedName>
        <fullName evidence="2">Protein kinase domain-containing protein</fullName>
    </recommendedName>
</protein>
<dbReference type="Pfam" id="PF00069">
    <property type="entry name" value="Pkinase"/>
    <property type="match status" value="1"/>
</dbReference>
<evidence type="ECO:0000256" key="1">
    <source>
        <dbReference type="SAM" id="MobiDB-lite"/>
    </source>
</evidence>
<evidence type="ECO:0000313" key="4">
    <source>
        <dbReference type="Proteomes" id="UP000075714"/>
    </source>
</evidence>
<keyword evidence="4" id="KW-1185">Reference proteome</keyword>
<dbReference type="PANTHER" id="PTHR44329">
    <property type="entry name" value="SERINE/THREONINE-PROTEIN KINASE TNNI3K-RELATED"/>
    <property type="match status" value="1"/>
</dbReference>
<accession>A0A150GS77</accession>
<feature type="region of interest" description="Disordered" evidence="1">
    <location>
        <begin position="186"/>
        <end position="206"/>
    </location>
</feature>
<dbReference type="OrthoDB" id="550936at2759"/>
<dbReference type="InterPro" id="IPR000719">
    <property type="entry name" value="Prot_kinase_dom"/>
</dbReference>
<dbReference type="SUPFAM" id="SSF56112">
    <property type="entry name" value="Protein kinase-like (PK-like)"/>
    <property type="match status" value="1"/>
</dbReference>
<dbReference type="Proteomes" id="UP000075714">
    <property type="component" value="Unassembled WGS sequence"/>
</dbReference>
<dbReference type="Gene3D" id="1.10.510.10">
    <property type="entry name" value="Transferase(Phosphotransferase) domain 1"/>
    <property type="match status" value="1"/>
</dbReference>
<dbReference type="InterPro" id="IPR051681">
    <property type="entry name" value="Ser/Thr_Kinases-Pseudokinases"/>
</dbReference>
<comment type="caution">
    <text evidence="3">The sequence shown here is derived from an EMBL/GenBank/DDBJ whole genome shotgun (WGS) entry which is preliminary data.</text>
</comment>
<evidence type="ECO:0000259" key="2">
    <source>
        <dbReference type="SMART" id="SM00220"/>
    </source>
</evidence>
<reference evidence="4" key="1">
    <citation type="journal article" date="2016" name="Nat. Commun.">
        <title>The Gonium pectorale genome demonstrates co-option of cell cycle regulation during the evolution of multicellularity.</title>
        <authorList>
            <person name="Hanschen E.R."/>
            <person name="Marriage T.N."/>
            <person name="Ferris P.J."/>
            <person name="Hamaji T."/>
            <person name="Toyoda A."/>
            <person name="Fujiyama A."/>
            <person name="Neme R."/>
            <person name="Noguchi H."/>
            <person name="Minakuchi Y."/>
            <person name="Suzuki M."/>
            <person name="Kawai-Toyooka H."/>
            <person name="Smith D.R."/>
            <person name="Sparks H."/>
            <person name="Anderson J."/>
            <person name="Bakaric R."/>
            <person name="Luria V."/>
            <person name="Karger A."/>
            <person name="Kirschner M.W."/>
            <person name="Durand P.M."/>
            <person name="Michod R.E."/>
            <person name="Nozaki H."/>
            <person name="Olson B.J."/>
        </authorList>
    </citation>
    <scope>NUCLEOTIDE SEQUENCE [LARGE SCALE GENOMIC DNA]</scope>
    <source>
        <strain evidence="4">NIES-2863</strain>
    </source>
</reference>
<feature type="domain" description="Protein kinase" evidence="2">
    <location>
        <begin position="103"/>
        <end position="336"/>
    </location>
</feature>
<dbReference type="GO" id="GO:0005524">
    <property type="term" value="F:ATP binding"/>
    <property type="evidence" value="ECO:0007669"/>
    <property type="project" value="InterPro"/>
</dbReference>
<dbReference type="SMART" id="SM00220">
    <property type="entry name" value="S_TKc"/>
    <property type="match status" value="1"/>
</dbReference>
<proteinExistence type="predicted"/>
<sequence>MTSTRSPWLEGSRGSKKLLSGGESAASSSGPHGCATAGSSLPADTGASQRGSALGSALGSTPTTVGELTFGQHAVSGCDDGSAARQPLPQEHGAELPLPTTIYRASRAAGASATADVRAARTSSVADSSATCVSGLPVVTSDTSTGDLGLRLATALVTRGSSVEAPLPGPVVSAALAAVLADGRSGDSGSQLSQPAGGMGSVGGSSRGFSRAEESVEAAATRLLRFVFKIADFGLAVQGTPFYAAPEVVLRGHFSPAADLYSFGVLLWLLLHGTVLGTLRPLLPRVPFAPIAPVLLSNASPRLPPSALALLRRCLDLEPSRRGSAAELRAAVEELLREVAGPELGELLLSSERAEVDNTAAASGAR</sequence>
<feature type="region of interest" description="Disordered" evidence="1">
    <location>
        <begin position="1"/>
        <end position="61"/>
    </location>
</feature>
<evidence type="ECO:0000313" key="3">
    <source>
        <dbReference type="EMBL" id="KXZ52661.1"/>
    </source>
</evidence>
<feature type="compositionally biased region" description="Gly residues" evidence="1">
    <location>
        <begin position="197"/>
        <end position="206"/>
    </location>
</feature>